<evidence type="ECO:0000313" key="2">
    <source>
        <dbReference type="EMBL" id="PIR43616.1"/>
    </source>
</evidence>
<accession>A0A2H0RB73</accession>
<keyword evidence="1" id="KW-0472">Membrane</keyword>
<dbReference type="EMBL" id="PCXU01000017">
    <property type="protein sequence ID" value="PIR43616.1"/>
    <property type="molecule type" value="Genomic_DNA"/>
</dbReference>
<dbReference type="Proteomes" id="UP000230214">
    <property type="component" value="Unassembled WGS sequence"/>
</dbReference>
<feature type="transmembrane region" description="Helical" evidence="1">
    <location>
        <begin position="7"/>
        <end position="25"/>
    </location>
</feature>
<gene>
    <name evidence="2" type="ORF">COV24_01845</name>
</gene>
<comment type="caution">
    <text evidence="2">The sequence shown here is derived from an EMBL/GenBank/DDBJ whole genome shotgun (WGS) entry which is preliminary data.</text>
</comment>
<keyword evidence="1" id="KW-1133">Transmembrane helix</keyword>
<dbReference type="AlphaFoldDB" id="A0A2H0RB73"/>
<proteinExistence type="predicted"/>
<reference evidence="2 3" key="1">
    <citation type="submission" date="2017-09" db="EMBL/GenBank/DDBJ databases">
        <title>Depth-based differentiation of microbial function through sediment-hosted aquifers and enrichment of novel symbionts in the deep terrestrial subsurface.</title>
        <authorList>
            <person name="Probst A.J."/>
            <person name="Ladd B."/>
            <person name="Jarett J.K."/>
            <person name="Geller-Mcgrath D.E."/>
            <person name="Sieber C.M."/>
            <person name="Emerson J.B."/>
            <person name="Anantharaman K."/>
            <person name="Thomas B.C."/>
            <person name="Malmstrom R."/>
            <person name="Stieglmeier M."/>
            <person name="Klingl A."/>
            <person name="Woyke T."/>
            <person name="Ryan C.M."/>
            <person name="Banfield J.F."/>
        </authorList>
    </citation>
    <scope>NUCLEOTIDE SEQUENCE [LARGE SCALE GENOMIC DNA]</scope>
    <source>
        <strain evidence="2">CG10_big_fil_rev_8_21_14_0_10_32_10</strain>
    </source>
</reference>
<name>A0A2H0RB73_UNCKA</name>
<sequence>MKLSIKTINIIFFTVLIIFFAYALFPIEETELKNVPQENKNKSWEIQKCSNVGYCSTTYCYGNKDFRYYACKPVGKKYFFYKDNKKIEILCPVNSNSFDMGCL</sequence>
<keyword evidence="1" id="KW-0812">Transmembrane</keyword>
<organism evidence="2 3">
    <name type="scientific">candidate division WWE3 bacterium CG10_big_fil_rev_8_21_14_0_10_32_10</name>
    <dbReference type="NCBI Taxonomy" id="1975090"/>
    <lineage>
        <taxon>Bacteria</taxon>
        <taxon>Katanobacteria</taxon>
    </lineage>
</organism>
<evidence type="ECO:0000256" key="1">
    <source>
        <dbReference type="SAM" id="Phobius"/>
    </source>
</evidence>
<evidence type="ECO:0000313" key="3">
    <source>
        <dbReference type="Proteomes" id="UP000230214"/>
    </source>
</evidence>
<protein>
    <submittedName>
        <fullName evidence="2">Uncharacterized protein</fullName>
    </submittedName>
</protein>